<dbReference type="AlphaFoldDB" id="A0A2S3R0D9"/>
<reference evidence="2 3" key="1">
    <citation type="journal article" date="2018" name="Front. Microbiol.">
        <title>Phylogeny of Vibrio vulnificus from the Analysis of the Core-Genome: Implications for Intra-Species Taxonomy.</title>
        <authorList>
            <person name="Roig F.J."/>
            <person name="Gonzalez-Candelas F."/>
            <person name="Sanjuan E."/>
            <person name="Fouz B."/>
            <person name="Feil E.J."/>
            <person name="Llorens C."/>
            <person name="Baker-Austin C."/>
            <person name="Oliver J.D."/>
            <person name="Danin-Poleg Y."/>
            <person name="Gibas C.J."/>
            <person name="Kashi Y."/>
            <person name="Gulig P.A."/>
            <person name="Morrison S.S."/>
            <person name="Amaro C."/>
        </authorList>
    </citation>
    <scope>NUCLEOTIDE SEQUENCE [LARGE SCALE GENOMIC DNA]</scope>
    <source>
        <strain evidence="2 3">CECT4608</strain>
    </source>
</reference>
<comment type="caution">
    <text evidence="2">The sequence shown here is derived from an EMBL/GenBank/DDBJ whole genome shotgun (WGS) entry which is preliminary data.</text>
</comment>
<dbReference type="InterPro" id="IPR037401">
    <property type="entry name" value="SnoaL-like"/>
</dbReference>
<proteinExistence type="predicted"/>
<dbReference type="InterPro" id="IPR032710">
    <property type="entry name" value="NTF2-like_dom_sf"/>
</dbReference>
<evidence type="ECO:0000313" key="3">
    <source>
        <dbReference type="Proteomes" id="UP000237466"/>
    </source>
</evidence>
<name>A0A2S3R0D9_VIBVL</name>
<protein>
    <submittedName>
        <fullName evidence="2">Nuclear transport factor 2 family protein</fullName>
    </submittedName>
</protein>
<dbReference type="Pfam" id="PF12680">
    <property type="entry name" value="SnoaL_2"/>
    <property type="match status" value="1"/>
</dbReference>
<dbReference type="Gene3D" id="3.10.450.50">
    <property type="match status" value="1"/>
</dbReference>
<dbReference type="SUPFAM" id="SSF54427">
    <property type="entry name" value="NTF2-like"/>
    <property type="match status" value="1"/>
</dbReference>
<sequence length="139" mass="16156">MDAMKVGNVYRALNKDNLHLLADVYHRNVVFEDAAHRLEGWQALELYFTNLYENVVDCRFDIHEQHQIDNVGFLTWTMTLQHPKLKKGASVEVKGVSHLKFEAGKVIYHRDYFDLGEMLYENLPLLGGIIRAIKQRLGQ</sequence>
<accession>A0A2S3R0D9</accession>
<gene>
    <name evidence="2" type="ORF">CRN52_15620</name>
</gene>
<dbReference type="EMBL" id="PDGH01000112">
    <property type="protein sequence ID" value="POB45946.1"/>
    <property type="molecule type" value="Genomic_DNA"/>
</dbReference>
<feature type="domain" description="SnoaL-like" evidence="1">
    <location>
        <begin position="8"/>
        <end position="109"/>
    </location>
</feature>
<dbReference type="RefSeq" id="WP_011080755.1">
    <property type="nucleotide sequence ID" value="NZ_CBCSKP010000004.1"/>
</dbReference>
<dbReference type="Proteomes" id="UP000237466">
    <property type="component" value="Unassembled WGS sequence"/>
</dbReference>
<organism evidence="2 3">
    <name type="scientific">Vibrio vulnificus</name>
    <dbReference type="NCBI Taxonomy" id="672"/>
    <lineage>
        <taxon>Bacteria</taxon>
        <taxon>Pseudomonadati</taxon>
        <taxon>Pseudomonadota</taxon>
        <taxon>Gammaproteobacteria</taxon>
        <taxon>Vibrionales</taxon>
        <taxon>Vibrionaceae</taxon>
        <taxon>Vibrio</taxon>
    </lineage>
</organism>
<evidence type="ECO:0000313" key="2">
    <source>
        <dbReference type="EMBL" id="POB45946.1"/>
    </source>
</evidence>
<evidence type="ECO:0000259" key="1">
    <source>
        <dbReference type="Pfam" id="PF12680"/>
    </source>
</evidence>